<feature type="domain" description="Glycosyltransferase 2-like" evidence="1">
    <location>
        <begin position="9"/>
        <end position="143"/>
    </location>
</feature>
<dbReference type="PANTHER" id="PTHR43685">
    <property type="entry name" value="GLYCOSYLTRANSFERASE"/>
    <property type="match status" value="1"/>
</dbReference>
<dbReference type="Pfam" id="PF00535">
    <property type="entry name" value="Glycos_transf_2"/>
    <property type="match status" value="1"/>
</dbReference>
<dbReference type="RefSeq" id="WP_185273176.1">
    <property type="nucleotide sequence ID" value="NZ_CP055156.1"/>
</dbReference>
<reference evidence="2 3" key="1">
    <citation type="journal article" date="2018" name="Int. J. Syst. Evol. Microbiol.">
        <title>Adhaeribacter swui sp. nov., isolated from wet mud.</title>
        <authorList>
            <person name="Kim D.U."/>
            <person name="Kim K.W."/>
            <person name="Kang M.S."/>
            <person name="Kim J.Y."/>
            <person name="Jang J.H."/>
            <person name="Kim M.K."/>
        </authorList>
    </citation>
    <scope>NUCLEOTIDE SEQUENCE [LARGE SCALE GENOMIC DNA]</scope>
    <source>
        <strain evidence="2 3">KCTC 52873</strain>
    </source>
</reference>
<evidence type="ECO:0000313" key="3">
    <source>
        <dbReference type="Proteomes" id="UP000515237"/>
    </source>
</evidence>
<accession>A0A7G7G5G2</accession>
<dbReference type="CDD" id="cd00761">
    <property type="entry name" value="Glyco_tranf_GTA_type"/>
    <property type="match status" value="1"/>
</dbReference>
<dbReference type="SUPFAM" id="SSF53448">
    <property type="entry name" value="Nucleotide-diphospho-sugar transferases"/>
    <property type="match status" value="1"/>
</dbReference>
<dbReference type="InterPro" id="IPR029044">
    <property type="entry name" value="Nucleotide-diphossugar_trans"/>
</dbReference>
<dbReference type="Gene3D" id="3.90.550.10">
    <property type="entry name" value="Spore Coat Polysaccharide Biosynthesis Protein SpsA, Chain A"/>
    <property type="match status" value="1"/>
</dbReference>
<dbReference type="GO" id="GO:0016740">
    <property type="term" value="F:transferase activity"/>
    <property type="evidence" value="ECO:0007669"/>
    <property type="project" value="UniProtKB-KW"/>
</dbReference>
<protein>
    <submittedName>
        <fullName evidence="2">Glycosyltransferase family 2 protein</fullName>
    </submittedName>
</protein>
<organism evidence="2 3">
    <name type="scientific">Adhaeribacter swui</name>
    <dbReference type="NCBI Taxonomy" id="2086471"/>
    <lineage>
        <taxon>Bacteria</taxon>
        <taxon>Pseudomonadati</taxon>
        <taxon>Bacteroidota</taxon>
        <taxon>Cytophagia</taxon>
        <taxon>Cytophagales</taxon>
        <taxon>Hymenobacteraceae</taxon>
        <taxon>Adhaeribacter</taxon>
    </lineage>
</organism>
<keyword evidence="2" id="KW-0808">Transferase</keyword>
<dbReference type="Proteomes" id="UP000515237">
    <property type="component" value="Chromosome"/>
</dbReference>
<sequence>MMSAHPFFSVVIPVHNKLPHLDRSVDSVLAQTYPNFEILLVDDASSDGSSEKLAEFKDNRISRFRRDTPGPGGYAARNVGIENAKYDWICFLDADDAWEPYLLETLAETIKADKEVEIISWGWYWTKGNEKRLDHFSIANKAVQSRTFNLIDFLNGPQPIWTGAVAMKREVLLKAGKFPEKNFRRGGDMDTWTRCLWQSKKSVWLNKTMSYYYIDSVNMVTQKVNRETGFIFSPFLQNLLQTSNDKNLKEAIKCYQNRYIYIDINGSVYQGKGINYSLLKKMNLNKQGLWLYLKLHINNLRHAFKN</sequence>
<name>A0A7G7G5G2_9BACT</name>
<dbReference type="AlphaFoldDB" id="A0A7G7G5G2"/>
<dbReference type="PANTHER" id="PTHR43685:SF2">
    <property type="entry name" value="GLYCOSYLTRANSFERASE 2-LIKE DOMAIN-CONTAINING PROTEIN"/>
    <property type="match status" value="1"/>
</dbReference>
<evidence type="ECO:0000313" key="2">
    <source>
        <dbReference type="EMBL" id="QNF32396.1"/>
    </source>
</evidence>
<evidence type="ECO:0000259" key="1">
    <source>
        <dbReference type="Pfam" id="PF00535"/>
    </source>
</evidence>
<dbReference type="InterPro" id="IPR050834">
    <property type="entry name" value="Glycosyltransf_2"/>
</dbReference>
<proteinExistence type="predicted"/>
<dbReference type="KEGG" id="aswu:HUW51_06495"/>
<dbReference type="EMBL" id="CP055156">
    <property type="protein sequence ID" value="QNF32396.1"/>
    <property type="molecule type" value="Genomic_DNA"/>
</dbReference>
<keyword evidence="3" id="KW-1185">Reference proteome</keyword>
<gene>
    <name evidence="2" type="ORF">HUW51_06495</name>
</gene>
<dbReference type="InterPro" id="IPR001173">
    <property type="entry name" value="Glyco_trans_2-like"/>
</dbReference>